<gene>
    <name evidence="1" type="ORF">E8E13_008876</name>
</gene>
<dbReference type="PANTHER" id="PTHR42085:SF2">
    <property type="entry name" value="F-BOX DOMAIN-CONTAINING PROTEIN"/>
    <property type="match status" value="1"/>
</dbReference>
<protein>
    <submittedName>
        <fullName evidence="1">Uncharacterized protein</fullName>
    </submittedName>
</protein>
<name>A0A9P4TEC0_CURKU</name>
<dbReference type="Proteomes" id="UP000801428">
    <property type="component" value="Unassembled WGS sequence"/>
</dbReference>
<comment type="caution">
    <text evidence="1">The sequence shown here is derived from an EMBL/GenBank/DDBJ whole genome shotgun (WGS) entry which is preliminary data.</text>
</comment>
<keyword evidence="2" id="KW-1185">Reference proteome</keyword>
<organism evidence="1 2">
    <name type="scientific">Curvularia kusanoi</name>
    <name type="common">Cochliobolus kusanoi</name>
    <dbReference type="NCBI Taxonomy" id="90978"/>
    <lineage>
        <taxon>Eukaryota</taxon>
        <taxon>Fungi</taxon>
        <taxon>Dikarya</taxon>
        <taxon>Ascomycota</taxon>
        <taxon>Pezizomycotina</taxon>
        <taxon>Dothideomycetes</taxon>
        <taxon>Pleosporomycetidae</taxon>
        <taxon>Pleosporales</taxon>
        <taxon>Pleosporineae</taxon>
        <taxon>Pleosporaceae</taxon>
        <taxon>Curvularia</taxon>
    </lineage>
</organism>
<evidence type="ECO:0000313" key="2">
    <source>
        <dbReference type="Proteomes" id="UP000801428"/>
    </source>
</evidence>
<sequence length="288" mass="32976">MSGKLALSAVSVSADSAPTSADQRSPFFKLPAELRNVIYEDVFRNFNLGNAFECFGGVTYVQYRPLPLLFVNRQMYKETRLLPYSLSSITAGPRTQFQGWKAKRTPDQLRAISKLHFVFDSFFFRDELPTVKMWRLASIGMTNANTIALERLFQQQLVFPEMTGLRYILFELRSHTSDLEELGQQIRILRQIKRMVENLNNSTRDLTLSTPIQVAVELHSLGENIPRSSIPSSSIAGVRMVRFDKILEGDDRGIENKPGTWYRGRYSEDELTAVWNAFVAPEQLENYC</sequence>
<accession>A0A9P4TEC0</accession>
<dbReference type="InterPro" id="IPR038883">
    <property type="entry name" value="AN11006-like"/>
</dbReference>
<dbReference type="PANTHER" id="PTHR42085">
    <property type="entry name" value="F-BOX DOMAIN-CONTAINING PROTEIN"/>
    <property type="match status" value="1"/>
</dbReference>
<dbReference type="EMBL" id="SWKU01000013">
    <property type="protein sequence ID" value="KAF3001495.1"/>
    <property type="molecule type" value="Genomic_DNA"/>
</dbReference>
<reference evidence="1" key="1">
    <citation type="submission" date="2019-04" db="EMBL/GenBank/DDBJ databases">
        <title>Sequencing of skin fungus with MAO and IRED activity.</title>
        <authorList>
            <person name="Marsaioli A.J."/>
            <person name="Bonatto J.M.C."/>
            <person name="Reis Junior O."/>
        </authorList>
    </citation>
    <scope>NUCLEOTIDE SEQUENCE</scope>
    <source>
        <strain evidence="1">30M1</strain>
    </source>
</reference>
<evidence type="ECO:0000313" key="1">
    <source>
        <dbReference type="EMBL" id="KAF3001495.1"/>
    </source>
</evidence>
<dbReference type="OrthoDB" id="62952at2759"/>
<proteinExistence type="predicted"/>
<dbReference type="AlphaFoldDB" id="A0A9P4TEC0"/>